<dbReference type="Gene3D" id="1.10.150.130">
    <property type="match status" value="1"/>
</dbReference>
<dbReference type="InterPro" id="IPR011010">
    <property type="entry name" value="DNA_brk_join_enz"/>
</dbReference>
<dbReference type="OrthoDB" id="283809at2"/>
<dbReference type="GO" id="GO:0015074">
    <property type="term" value="P:DNA integration"/>
    <property type="evidence" value="ECO:0007669"/>
    <property type="project" value="UniProtKB-KW"/>
</dbReference>
<keyword evidence="2" id="KW-0963">Cytoplasm</keyword>
<evidence type="ECO:0000256" key="3">
    <source>
        <dbReference type="ARBA" id="ARBA00022618"/>
    </source>
</evidence>
<keyword evidence="13" id="KW-1185">Reference proteome</keyword>
<dbReference type="InterPro" id="IPR013762">
    <property type="entry name" value="Integrase-like_cat_sf"/>
</dbReference>
<keyword evidence="7" id="KW-0233">DNA recombination</keyword>
<dbReference type="InterPro" id="IPR044068">
    <property type="entry name" value="CB"/>
</dbReference>
<dbReference type="EMBL" id="UFWZ01000001">
    <property type="protein sequence ID" value="SUY47026.1"/>
    <property type="molecule type" value="Genomic_DNA"/>
</dbReference>
<dbReference type="GO" id="GO:0007059">
    <property type="term" value="P:chromosome segregation"/>
    <property type="evidence" value="ECO:0007669"/>
    <property type="project" value="UniProtKB-KW"/>
</dbReference>
<keyword evidence="3" id="KW-0132">Cell division</keyword>
<comment type="subcellular location">
    <subcellularLocation>
        <location evidence="1">Cytoplasm</location>
    </subcellularLocation>
</comment>
<dbReference type="RefSeq" id="WP_115641032.1">
    <property type="nucleotide sequence ID" value="NZ_UFWZ01000001.1"/>
</dbReference>
<dbReference type="PANTHER" id="PTHR30349:SF77">
    <property type="entry name" value="TYROSINE RECOMBINASE XERC"/>
    <property type="match status" value="1"/>
</dbReference>
<reference evidence="12 13" key="1">
    <citation type="submission" date="2018-06" db="EMBL/GenBank/DDBJ databases">
        <authorList>
            <consortium name="Pathogen Informatics"/>
            <person name="Doyle S."/>
        </authorList>
    </citation>
    <scope>NUCLEOTIDE SEQUENCE [LARGE SCALE GENOMIC DNA]</scope>
    <source>
        <strain evidence="12 13">NCTC9836</strain>
    </source>
</reference>
<dbReference type="GO" id="GO:0005737">
    <property type="term" value="C:cytoplasm"/>
    <property type="evidence" value="ECO:0007669"/>
    <property type="project" value="UniProtKB-SubCell"/>
</dbReference>
<dbReference type="GO" id="GO:0006310">
    <property type="term" value="P:DNA recombination"/>
    <property type="evidence" value="ECO:0007669"/>
    <property type="project" value="UniProtKB-KW"/>
</dbReference>
<feature type="domain" description="Tyr recombinase" evidence="10">
    <location>
        <begin position="138"/>
        <end position="321"/>
    </location>
</feature>
<keyword evidence="8" id="KW-0131">Cell cycle</keyword>
<dbReference type="AlphaFoldDB" id="A0A381J9A5"/>
<dbReference type="GO" id="GO:0051301">
    <property type="term" value="P:cell division"/>
    <property type="evidence" value="ECO:0007669"/>
    <property type="project" value="UniProtKB-KW"/>
</dbReference>
<keyword evidence="5" id="KW-0229">DNA integration</keyword>
<dbReference type="Gene3D" id="1.10.443.10">
    <property type="entry name" value="Intergrase catalytic core"/>
    <property type="match status" value="1"/>
</dbReference>
<dbReference type="Pfam" id="PF00589">
    <property type="entry name" value="Phage_integrase"/>
    <property type="match status" value="1"/>
</dbReference>
<keyword evidence="4" id="KW-0159">Chromosome partition</keyword>
<evidence type="ECO:0000259" key="10">
    <source>
        <dbReference type="PROSITE" id="PS51898"/>
    </source>
</evidence>
<evidence type="ECO:0000259" key="11">
    <source>
        <dbReference type="PROSITE" id="PS51900"/>
    </source>
</evidence>
<name>A0A381J9A5_9CLOT</name>
<evidence type="ECO:0000256" key="6">
    <source>
        <dbReference type="ARBA" id="ARBA00023125"/>
    </source>
</evidence>
<organism evidence="12 13">
    <name type="scientific">Clostridium putrefaciens</name>
    <dbReference type="NCBI Taxonomy" id="99675"/>
    <lineage>
        <taxon>Bacteria</taxon>
        <taxon>Bacillati</taxon>
        <taxon>Bacillota</taxon>
        <taxon>Clostridia</taxon>
        <taxon>Eubacteriales</taxon>
        <taxon>Clostridiaceae</taxon>
        <taxon>Clostridium</taxon>
    </lineage>
</organism>
<evidence type="ECO:0000256" key="8">
    <source>
        <dbReference type="ARBA" id="ARBA00023306"/>
    </source>
</evidence>
<dbReference type="Proteomes" id="UP000254664">
    <property type="component" value="Unassembled WGS sequence"/>
</dbReference>
<evidence type="ECO:0000256" key="5">
    <source>
        <dbReference type="ARBA" id="ARBA00022908"/>
    </source>
</evidence>
<accession>A0A381J9A5</accession>
<dbReference type="SUPFAM" id="SSF56349">
    <property type="entry name" value="DNA breaking-rejoining enzymes"/>
    <property type="match status" value="1"/>
</dbReference>
<dbReference type="PANTHER" id="PTHR30349">
    <property type="entry name" value="PHAGE INTEGRASE-RELATED"/>
    <property type="match status" value="1"/>
</dbReference>
<dbReference type="InterPro" id="IPR050090">
    <property type="entry name" value="Tyrosine_recombinase_XerCD"/>
</dbReference>
<sequence>MKYNIKSIYNQDLPPSAIEFLTYLETIKGKSINTIDAYKVDLTMFLRFIKAYKGLCSADLEFEDIPINDVDKTLLKQISLTDLYAFISFTEKHRNNGNYARARKVATLKSFFNFLNNKAKIINENPATELESPKINQRNPVYLTLTESRTLLHSMDKREKNYQRDYCIVTIFLNCGLRLSELCGINISRIKDDTLTVIGKGNKERTVYLNQTTLNAIDDYLKVRDASKVSGSDKDALFISSKNNRINKRSVERVVKKHIKAAGLDSEKYTPHKLRHTAATLMYKHGNVDIRSLQDILGHENISTTQIYTHVDDERLREAVKSNPLNQDEII</sequence>
<keyword evidence="6 9" id="KW-0238">DNA-binding</keyword>
<protein>
    <submittedName>
        <fullName evidence="12">Site-specific tyrosine recombinase XerC</fullName>
    </submittedName>
</protein>
<dbReference type="InterPro" id="IPR010998">
    <property type="entry name" value="Integrase_recombinase_N"/>
</dbReference>
<evidence type="ECO:0000256" key="9">
    <source>
        <dbReference type="PROSITE-ProRule" id="PRU01248"/>
    </source>
</evidence>
<dbReference type="PROSITE" id="PS51898">
    <property type="entry name" value="TYR_RECOMBINASE"/>
    <property type="match status" value="1"/>
</dbReference>
<dbReference type="GO" id="GO:0003677">
    <property type="term" value="F:DNA binding"/>
    <property type="evidence" value="ECO:0007669"/>
    <property type="project" value="UniProtKB-UniRule"/>
</dbReference>
<evidence type="ECO:0000256" key="7">
    <source>
        <dbReference type="ARBA" id="ARBA00023172"/>
    </source>
</evidence>
<evidence type="ECO:0000256" key="4">
    <source>
        <dbReference type="ARBA" id="ARBA00022829"/>
    </source>
</evidence>
<feature type="domain" description="Core-binding (CB)" evidence="11">
    <location>
        <begin position="11"/>
        <end position="116"/>
    </location>
</feature>
<gene>
    <name evidence="12" type="primary">xerC</name>
    <name evidence="12" type="ORF">NCTC9836_01351</name>
</gene>
<proteinExistence type="predicted"/>
<evidence type="ECO:0000256" key="1">
    <source>
        <dbReference type="ARBA" id="ARBA00004496"/>
    </source>
</evidence>
<dbReference type="InterPro" id="IPR002104">
    <property type="entry name" value="Integrase_catalytic"/>
</dbReference>
<evidence type="ECO:0000313" key="12">
    <source>
        <dbReference type="EMBL" id="SUY47026.1"/>
    </source>
</evidence>
<evidence type="ECO:0000256" key="2">
    <source>
        <dbReference type="ARBA" id="ARBA00022490"/>
    </source>
</evidence>
<evidence type="ECO:0000313" key="13">
    <source>
        <dbReference type="Proteomes" id="UP000254664"/>
    </source>
</evidence>
<dbReference type="PROSITE" id="PS51900">
    <property type="entry name" value="CB"/>
    <property type="match status" value="1"/>
</dbReference>